<dbReference type="CDD" id="cd10917">
    <property type="entry name" value="CE4_NodB_like_6s_7s"/>
    <property type="match status" value="1"/>
</dbReference>
<dbReference type="GO" id="GO:0016810">
    <property type="term" value="F:hydrolase activity, acting on carbon-nitrogen (but not peptide) bonds"/>
    <property type="evidence" value="ECO:0007669"/>
    <property type="project" value="InterPro"/>
</dbReference>
<feature type="region of interest" description="Disordered" evidence="1">
    <location>
        <begin position="80"/>
        <end position="115"/>
    </location>
</feature>
<dbReference type="Pfam" id="PF01522">
    <property type="entry name" value="Polysacc_deac_1"/>
    <property type="match status" value="1"/>
</dbReference>
<dbReference type="AlphaFoldDB" id="A0A420V9S4"/>
<dbReference type="PROSITE" id="PS51677">
    <property type="entry name" value="NODB"/>
    <property type="match status" value="1"/>
</dbReference>
<evidence type="ECO:0000313" key="3">
    <source>
        <dbReference type="EMBL" id="RKM99093.1"/>
    </source>
</evidence>
<sequence>MARSATRNGAGEPGRNGIREHGAPRPGPGGTRQGRDTAPPAPAGRTGRPGARRRPAGSPLLATGLCLAAVAVTAATAPAAQAHRPGPAQGGKTTPAIVDSTRHGGNTVALTFDDGPNPADTPRLLRVLREQRVKAVFCLWGDHVEAHPELVRKIVAGGHTLCNHSMHHDDMGAWSEEEIRADLRRTSAAIRKAAPGARIPYFRAPYGSWGKSPEVAAGLGMQPLGWRLVVGDWDPPGTDELVSRLEEGLTPGAVVLLHDGGGDRSQTVEAVERIIPKLRSEGWRFDRPARRG</sequence>
<feature type="region of interest" description="Disordered" evidence="1">
    <location>
        <begin position="1"/>
        <end position="58"/>
    </location>
</feature>
<dbReference type="OrthoDB" id="9763050at2"/>
<dbReference type="InterPro" id="IPR002509">
    <property type="entry name" value="NODB_dom"/>
</dbReference>
<evidence type="ECO:0000256" key="1">
    <source>
        <dbReference type="SAM" id="MobiDB-lite"/>
    </source>
</evidence>
<dbReference type="Proteomes" id="UP000028058">
    <property type="component" value="Unassembled WGS sequence"/>
</dbReference>
<keyword evidence="4" id="KW-1185">Reference proteome</keyword>
<dbReference type="EMBL" id="JNAD02000001">
    <property type="protein sequence ID" value="RKM99093.1"/>
    <property type="molecule type" value="Genomic_DNA"/>
</dbReference>
<feature type="domain" description="NodB homology" evidence="2">
    <location>
        <begin position="106"/>
        <end position="286"/>
    </location>
</feature>
<dbReference type="InterPro" id="IPR050248">
    <property type="entry name" value="Polysacc_deacetylase_ArnD"/>
</dbReference>
<proteinExistence type="predicted"/>
<dbReference type="InterPro" id="IPR011330">
    <property type="entry name" value="Glyco_hydro/deAcase_b/a-brl"/>
</dbReference>
<name>A0A420V9S4_9ACTN</name>
<dbReference type="RefSeq" id="WP_078649207.1">
    <property type="nucleotide sequence ID" value="NZ_CP134822.1"/>
</dbReference>
<protein>
    <submittedName>
        <fullName evidence="3">Polysaccharide deacetylase family protein</fullName>
    </submittedName>
</protein>
<accession>A0A420V9S4</accession>
<comment type="caution">
    <text evidence="3">The sequence shown here is derived from an EMBL/GenBank/DDBJ whole genome shotgun (WGS) entry which is preliminary data.</text>
</comment>
<dbReference type="SUPFAM" id="SSF88713">
    <property type="entry name" value="Glycoside hydrolase/deacetylase"/>
    <property type="match status" value="1"/>
</dbReference>
<gene>
    <name evidence="3" type="ORF">SFRA_002500</name>
</gene>
<evidence type="ECO:0000313" key="4">
    <source>
        <dbReference type="Proteomes" id="UP000028058"/>
    </source>
</evidence>
<evidence type="ECO:0000259" key="2">
    <source>
        <dbReference type="PROSITE" id="PS51677"/>
    </source>
</evidence>
<dbReference type="Gene3D" id="3.20.20.370">
    <property type="entry name" value="Glycoside hydrolase/deacetylase"/>
    <property type="match status" value="1"/>
</dbReference>
<organism evidence="3 4">
    <name type="scientific">Streptomyces xinghaiensis</name>
    <dbReference type="NCBI Taxonomy" id="1038928"/>
    <lineage>
        <taxon>Bacteria</taxon>
        <taxon>Bacillati</taxon>
        <taxon>Actinomycetota</taxon>
        <taxon>Actinomycetes</taxon>
        <taxon>Kitasatosporales</taxon>
        <taxon>Streptomycetaceae</taxon>
        <taxon>Streptomyces</taxon>
    </lineage>
</organism>
<dbReference type="GO" id="GO:0005975">
    <property type="term" value="P:carbohydrate metabolic process"/>
    <property type="evidence" value="ECO:0007669"/>
    <property type="project" value="InterPro"/>
</dbReference>
<dbReference type="PANTHER" id="PTHR10587">
    <property type="entry name" value="GLYCOSYL TRANSFERASE-RELATED"/>
    <property type="match status" value="1"/>
</dbReference>
<reference evidence="3 4" key="1">
    <citation type="journal article" date="2014" name="Genome Announc.">
        <title>Draft Genome Sequence of Streptomyces fradiae ATCC 19609, a Strain Highly Sensitive to Antibiotics.</title>
        <authorList>
            <person name="Bekker O.B."/>
            <person name="Klimina K.M."/>
            <person name="Vatlin A.A."/>
            <person name="Zakharevich N.V."/>
            <person name="Kasianov A.S."/>
            <person name="Danilenko V.N."/>
        </authorList>
    </citation>
    <scope>NUCLEOTIDE SEQUENCE [LARGE SCALE GENOMIC DNA]</scope>
    <source>
        <strain evidence="3 4">ATCC 19609</strain>
    </source>
</reference>